<evidence type="ECO:0000313" key="3">
    <source>
        <dbReference type="Proteomes" id="UP000438182"/>
    </source>
</evidence>
<feature type="domain" description="DUF1653" evidence="1">
    <location>
        <begin position="17"/>
        <end position="82"/>
    </location>
</feature>
<protein>
    <submittedName>
        <fullName evidence="2">DUF1653 domain-containing protein</fullName>
    </submittedName>
</protein>
<sequence>MDDAGAADTAGTGIEAGVYRHFKGNRYEVLGVARHSETEEPHVVYRPIDADGRPGASGLWVRPASMWSEHVERDGYSGPRFAREA</sequence>
<keyword evidence="3" id="KW-1185">Reference proteome</keyword>
<dbReference type="Proteomes" id="UP000438182">
    <property type="component" value="Unassembled WGS sequence"/>
</dbReference>
<dbReference type="Pfam" id="PF07866">
    <property type="entry name" value="DUF1653"/>
    <property type="match status" value="1"/>
</dbReference>
<evidence type="ECO:0000259" key="1">
    <source>
        <dbReference type="Pfam" id="PF07866"/>
    </source>
</evidence>
<dbReference type="Gene3D" id="2.30.30.320">
    <property type="entry name" value="DUF1653-like domain"/>
    <property type="match status" value="1"/>
</dbReference>
<dbReference type="InterPro" id="IPR023387">
    <property type="entry name" value="DUF1653-like_dom"/>
</dbReference>
<accession>A0A6I4NZM6</accession>
<dbReference type="InterPro" id="IPR037135">
    <property type="entry name" value="DUF1653-like_dom_sf"/>
</dbReference>
<name>A0A6I4NZM6_9MICO</name>
<dbReference type="RefSeq" id="WP_160423232.1">
    <property type="nucleotide sequence ID" value="NZ_WSTA01000014.1"/>
</dbReference>
<gene>
    <name evidence="2" type="ORF">GB864_04885</name>
</gene>
<evidence type="ECO:0000313" key="2">
    <source>
        <dbReference type="EMBL" id="MWB97885.1"/>
    </source>
</evidence>
<proteinExistence type="predicted"/>
<dbReference type="EMBL" id="WSTA01000014">
    <property type="protein sequence ID" value="MWB97885.1"/>
    <property type="molecule type" value="Genomic_DNA"/>
</dbReference>
<organism evidence="2 3">
    <name type="scientific">Agromyces seonyuensis</name>
    <dbReference type="NCBI Taxonomy" id="2662446"/>
    <lineage>
        <taxon>Bacteria</taxon>
        <taxon>Bacillati</taxon>
        <taxon>Actinomycetota</taxon>
        <taxon>Actinomycetes</taxon>
        <taxon>Micrococcales</taxon>
        <taxon>Microbacteriaceae</taxon>
        <taxon>Agromyces</taxon>
    </lineage>
</organism>
<dbReference type="AlphaFoldDB" id="A0A6I4NZM6"/>
<reference evidence="2 3" key="1">
    <citation type="submission" date="2019-12" db="EMBL/GenBank/DDBJ databases">
        <authorList>
            <person name="Kim Y.S."/>
        </authorList>
    </citation>
    <scope>NUCLEOTIDE SEQUENCE [LARGE SCALE GENOMIC DNA]</scope>
    <source>
        <strain evidence="2 3">MMS17-SY077</strain>
    </source>
</reference>
<comment type="caution">
    <text evidence="2">The sequence shown here is derived from an EMBL/GenBank/DDBJ whole genome shotgun (WGS) entry which is preliminary data.</text>
</comment>